<protein>
    <submittedName>
        <fullName evidence="2">Uncharacterized protein</fullName>
    </submittedName>
</protein>
<dbReference type="PANTHER" id="PTHR31649">
    <property type="entry name" value="AGAP009604-PA"/>
    <property type="match status" value="1"/>
</dbReference>
<organism evidence="2 3">
    <name type="scientific">Physocladia obscura</name>
    <dbReference type="NCBI Taxonomy" id="109957"/>
    <lineage>
        <taxon>Eukaryota</taxon>
        <taxon>Fungi</taxon>
        <taxon>Fungi incertae sedis</taxon>
        <taxon>Chytridiomycota</taxon>
        <taxon>Chytridiomycota incertae sedis</taxon>
        <taxon>Chytridiomycetes</taxon>
        <taxon>Chytridiales</taxon>
        <taxon>Chytriomycetaceae</taxon>
        <taxon>Physocladia</taxon>
    </lineage>
</organism>
<dbReference type="EMBL" id="JADGJH010000377">
    <property type="protein sequence ID" value="KAJ3130592.1"/>
    <property type="molecule type" value="Genomic_DNA"/>
</dbReference>
<dbReference type="Proteomes" id="UP001211907">
    <property type="component" value="Unassembled WGS sequence"/>
</dbReference>
<sequence>MNGEQANDEVWNDAQTNSQIIAGETQENESGASAVVTTNELVLDPWAKDGNSAVSDDSAENLNSNNLNNPPNLANVNFNSAVDSNWELASPPPPPLEFADAWGNESDDDDSNDNSLRAPGSRSEPLRSYSTLSQNPSASVGQMPFPPMPRSDVYWKLFAGKFVPPDAIPLGRDTDGAPLFATRASYKDGIHVGKAHNNAGCYISFGGKELLLPDDVEYEILCGNPGAVEWIPAANKLSRSLVSSRRLIAAGFEKSGPQFIGTCDTYFNGSPIGKCGPALSGLHYPYGGKEIVAANYRVAAYAPLIDSFESNGIDTEMSSLNSSNTETKTPSSLLSTSVSTAAGSSAYWRVSAVRQIPDDAIRIGRDADGLPFYAGRVKVSNGGVQVGKVTAVTGCAIGFGGRELNFQRNFEILCGDSLAIDFVEIEGAVSLMKLAALKPVAAGHEENGMPLYVAVHEAFGAVHVGKCSPSLPGCHFPHAGKEQVGLKYRMVVYRQ</sequence>
<dbReference type="AlphaFoldDB" id="A0AAD5T5F1"/>
<dbReference type="SMART" id="SM00696">
    <property type="entry name" value="DM9"/>
    <property type="match status" value="2"/>
</dbReference>
<accession>A0AAD5T5F1</accession>
<dbReference type="InterPro" id="IPR006616">
    <property type="entry name" value="DM9_repeat"/>
</dbReference>
<feature type="compositionally biased region" description="Acidic residues" evidence="1">
    <location>
        <begin position="1"/>
        <end position="11"/>
    </location>
</feature>
<reference evidence="2" key="1">
    <citation type="submission" date="2020-05" db="EMBL/GenBank/DDBJ databases">
        <title>Phylogenomic resolution of chytrid fungi.</title>
        <authorList>
            <person name="Stajich J.E."/>
            <person name="Amses K."/>
            <person name="Simmons R."/>
            <person name="Seto K."/>
            <person name="Myers J."/>
            <person name="Bonds A."/>
            <person name="Quandt C.A."/>
            <person name="Barry K."/>
            <person name="Liu P."/>
            <person name="Grigoriev I."/>
            <person name="Longcore J.E."/>
            <person name="James T.Y."/>
        </authorList>
    </citation>
    <scope>NUCLEOTIDE SEQUENCE</scope>
    <source>
        <strain evidence="2">JEL0513</strain>
    </source>
</reference>
<feature type="compositionally biased region" description="Polar residues" evidence="1">
    <location>
        <begin position="128"/>
        <end position="140"/>
    </location>
</feature>
<feature type="region of interest" description="Disordered" evidence="1">
    <location>
        <begin position="84"/>
        <end position="144"/>
    </location>
</feature>
<keyword evidence="3" id="KW-1185">Reference proteome</keyword>
<feature type="region of interest" description="Disordered" evidence="1">
    <location>
        <begin position="1"/>
        <end position="33"/>
    </location>
</feature>
<evidence type="ECO:0000313" key="2">
    <source>
        <dbReference type="EMBL" id="KAJ3130592.1"/>
    </source>
</evidence>
<name>A0AAD5T5F1_9FUNG</name>
<feature type="compositionally biased region" description="Low complexity" evidence="1">
    <location>
        <begin position="61"/>
        <end position="71"/>
    </location>
</feature>
<gene>
    <name evidence="2" type="ORF">HK100_007915</name>
</gene>
<dbReference type="PANTHER" id="PTHR31649:SF1">
    <property type="entry name" value="FARNESOIC ACID O-METHYL TRANSFERASE DOMAIN-CONTAINING PROTEIN"/>
    <property type="match status" value="1"/>
</dbReference>
<evidence type="ECO:0000313" key="3">
    <source>
        <dbReference type="Proteomes" id="UP001211907"/>
    </source>
</evidence>
<comment type="caution">
    <text evidence="2">The sequence shown here is derived from an EMBL/GenBank/DDBJ whole genome shotgun (WGS) entry which is preliminary data.</text>
</comment>
<dbReference type="Pfam" id="PF11901">
    <property type="entry name" value="DM9"/>
    <property type="match status" value="2"/>
</dbReference>
<feature type="region of interest" description="Disordered" evidence="1">
    <location>
        <begin position="47"/>
        <end position="71"/>
    </location>
</feature>
<proteinExistence type="predicted"/>
<evidence type="ECO:0000256" key="1">
    <source>
        <dbReference type="SAM" id="MobiDB-lite"/>
    </source>
</evidence>